<dbReference type="InterPro" id="IPR011621">
    <property type="entry name" value="Metal-dep_PHydrolase_7TM_intra"/>
</dbReference>
<gene>
    <name evidence="3" type="ordered locus">Tmath_0962</name>
</gene>
<sequence length="688" mass="77052">MKKLDKHIKNIIKNERLIIIFFAVFYFIFSYALVYTSVTPPKFDLKAGDVATQDIKAPKDVVDIIATQKKIQEAVNAVNPKYDYNENIAKESYSKLVDFFNKLREIRKSQEAEEKKLQDFKAISPIGLEEDDITLLLEIDDNTLINMESVVLSTEKAIMARQITEDTLPTVLEDAESVVESSDISAEVKPVAIKVLSSVIVPNMIYNAYETNLAKKEAEEKVQPVMYKKGQNIVVSGEVVTQQQIEVLKSLGLLKSSSKIDYGMIIGLLLILGLSLFLSMYYIIKLDKKITTKKIYMELLCLTGIFYLLLVVAFKEIEPLLIPSATLPMLISVLIDPYIAIMIDIIYSLLVGLMVGFNQEFIFMSLLGGLIGAVKLSHPKQRLDFVKAGLYVSGVNLVSIVGIGLLNSNDIISVLKSSLWGIVSGTFSIILVIGTLPFWETVFDILTPLKLLELSNPNNPLLKRLMMDAPGTYHHSMVVANLAEAASDAIGANSLLVRVGAYYHDIGKIKRPYFFKENQLSGENLHDKISPDLSTLVIISHVKDGVELAKKYKLPQQIIDLIKEHHGTSLVKYFYTKALQNEEESCEEESFRYPGPKPSTKESAILMLADSVEAAVRSIPEPTEENIKNMIDKIIADRLDDGQLEDSDLTLKNIKTIKNSFLTALTGMFHKRIEYPDIEPNQNKEVLE</sequence>
<evidence type="ECO:0000259" key="2">
    <source>
        <dbReference type="PROSITE" id="PS51831"/>
    </source>
</evidence>
<dbReference type="SMART" id="SM00471">
    <property type="entry name" value="HDc"/>
    <property type="match status" value="1"/>
</dbReference>
<dbReference type="RefSeq" id="WP_013150171.1">
    <property type="nucleotide sequence ID" value="NC_014209.1"/>
</dbReference>
<evidence type="ECO:0000313" key="3">
    <source>
        <dbReference type="EMBL" id="ADH60696.1"/>
    </source>
</evidence>
<feature type="transmembrane region" description="Helical" evidence="1">
    <location>
        <begin position="346"/>
        <end position="368"/>
    </location>
</feature>
<keyword evidence="1" id="KW-0472">Membrane</keyword>
<feature type="transmembrane region" description="Helical" evidence="1">
    <location>
        <begin position="419"/>
        <end position="439"/>
    </location>
</feature>
<feature type="domain" description="HD" evidence="2">
    <location>
        <begin position="472"/>
        <end position="615"/>
    </location>
</feature>
<dbReference type="PANTHER" id="PTHR36442">
    <property type="entry name" value="CYCLIC-DI-AMP PHOSPHODIESTERASE PGPH"/>
    <property type="match status" value="1"/>
</dbReference>
<reference evidence="3 4" key="1">
    <citation type="submission" date="2010-05" db="EMBL/GenBank/DDBJ databases">
        <title>Complete sequence of Thermoanaerobacter mathranii subsp. mathranii mathranii str. A3.</title>
        <authorList>
            <consortium name="US DOE Joint Genome Institute"/>
            <person name="Lucas S."/>
            <person name="Copeland A."/>
            <person name="Lapidus A."/>
            <person name="Cheng J.-F."/>
            <person name="Bruce D."/>
            <person name="Goodwin L."/>
            <person name="Pitluck S."/>
            <person name="Held B."/>
            <person name="Detter J.C."/>
            <person name="Han C."/>
            <person name="Tapia R."/>
            <person name="Land M."/>
            <person name="Hauser L."/>
            <person name="Kyrpides N."/>
            <person name="Mikhailova N."/>
            <person name="Zhou J."/>
            <person name="Hemme C."/>
            <person name="Woyke T."/>
        </authorList>
    </citation>
    <scope>NUCLEOTIDE SEQUENCE [LARGE SCALE GENOMIC DNA]</scope>
    <source>
        <strain evidence="3 4">A3</strain>
    </source>
</reference>
<dbReference type="EMBL" id="CP002032">
    <property type="protein sequence ID" value="ADH60696.1"/>
    <property type="molecule type" value="Genomic_DNA"/>
</dbReference>
<dbReference type="InterPro" id="IPR011624">
    <property type="entry name" value="Metal-dep_PHydrolase_7TM_extra"/>
</dbReference>
<dbReference type="Pfam" id="PF07698">
    <property type="entry name" value="7TM-7TMR_HD"/>
    <property type="match status" value="1"/>
</dbReference>
<dbReference type="Pfam" id="PF01966">
    <property type="entry name" value="HD"/>
    <property type="match status" value="1"/>
</dbReference>
<dbReference type="PROSITE" id="PS51831">
    <property type="entry name" value="HD"/>
    <property type="match status" value="1"/>
</dbReference>
<dbReference type="SUPFAM" id="SSF109604">
    <property type="entry name" value="HD-domain/PDEase-like"/>
    <property type="match status" value="1"/>
</dbReference>
<dbReference type="CDD" id="cd00077">
    <property type="entry name" value="HDc"/>
    <property type="match status" value="1"/>
</dbReference>
<dbReference type="PANTHER" id="PTHR36442:SF1">
    <property type="entry name" value="CYCLIC-DI-AMP PHOSPHODIESTERASE PGPH"/>
    <property type="match status" value="1"/>
</dbReference>
<dbReference type="Proteomes" id="UP000002064">
    <property type="component" value="Chromosome"/>
</dbReference>
<evidence type="ECO:0000256" key="1">
    <source>
        <dbReference type="SAM" id="Phobius"/>
    </source>
</evidence>
<organism evidence="3 4">
    <name type="scientific">Thermoanaerobacter mathranii subsp. mathranii (strain DSM 11426 / CCUG 53645 / CIP 108742 / A3)</name>
    <dbReference type="NCBI Taxonomy" id="583358"/>
    <lineage>
        <taxon>Bacteria</taxon>
        <taxon>Bacillati</taxon>
        <taxon>Bacillota</taxon>
        <taxon>Clostridia</taxon>
        <taxon>Thermoanaerobacterales</taxon>
        <taxon>Thermoanaerobacteraceae</taxon>
        <taxon>Thermoanaerobacter</taxon>
    </lineage>
</organism>
<keyword evidence="1" id="KW-1133">Transmembrane helix</keyword>
<protein>
    <submittedName>
        <fullName evidence="3">7TM receptor with intracellular metal dependent phosphohydrolase</fullName>
    </submittedName>
</protein>
<proteinExistence type="predicted"/>
<evidence type="ECO:0000313" key="4">
    <source>
        <dbReference type="Proteomes" id="UP000002064"/>
    </source>
</evidence>
<name>A0ABM5LPI3_THEM3</name>
<dbReference type="Gene3D" id="1.10.3210.10">
    <property type="entry name" value="Hypothetical protein af1432"/>
    <property type="match status" value="1"/>
</dbReference>
<dbReference type="InterPro" id="IPR006675">
    <property type="entry name" value="HDIG_dom"/>
</dbReference>
<feature type="transmembrane region" description="Helical" evidence="1">
    <location>
        <begin position="16"/>
        <end position="35"/>
    </location>
</feature>
<keyword evidence="3" id="KW-0675">Receptor</keyword>
<accession>A0ABM5LPI3</accession>
<feature type="transmembrane region" description="Helical" evidence="1">
    <location>
        <begin position="388"/>
        <end position="407"/>
    </location>
</feature>
<feature type="transmembrane region" description="Helical" evidence="1">
    <location>
        <begin position="295"/>
        <end position="314"/>
    </location>
</feature>
<dbReference type="NCBIfam" id="TIGR00277">
    <property type="entry name" value="HDIG"/>
    <property type="match status" value="1"/>
</dbReference>
<feature type="transmembrane region" description="Helical" evidence="1">
    <location>
        <begin position="262"/>
        <end position="283"/>
    </location>
</feature>
<dbReference type="InterPro" id="IPR052722">
    <property type="entry name" value="PgpH_phosphodiesterase"/>
</dbReference>
<dbReference type="InterPro" id="IPR006674">
    <property type="entry name" value="HD_domain"/>
</dbReference>
<dbReference type="InterPro" id="IPR003607">
    <property type="entry name" value="HD/PDEase_dom"/>
</dbReference>
<feature type="transmembrane region" description="Helical" evidence="1">
    <location>
        <begin position="320"/>
        <end position="339"/>
    </location>
</feature>
<keyword evidence="4" id="KW-1185">Reference proteome</keyword>
<keyword evidence="1" id="KW-0812">Transmembrane</keyword>
<dbReference type="Pfam" id="PF07697">
    <property type="entry name" value="7TMR-HDED"/>
    <property type="match status" value="1"/>
</dbReference>